<dbReference type="PANTHER" id="PTHR43975">
    <property type="entry name" value="ZGC:101858"/>
    <property type="match status" value="1"/>
</dbReference>
<reference evidence="2 3" key="1">
    <citation type="submission" date="2024-01" db="EMBL/GenBank/DDBJ databases">
        <title>The genome of the rayed Mediterranean limpet Patella caerulea (Linnaeus, 1758).</title>
        <authorList>
            <person name="Anh-Thu Weber A."/>
            <person name="Halstead-Nussloch G."/>
        </authorList>
    </citation>
    <scope>NUCLEOTIDE SEQUENCE [LARGE SCALE GENOMIC DNA]</scope>
    <source>
        <strain evidence="2">AATW-2023a</strain>
        <tissue evidence="2">Whole specimen</tissue>
    </source>
</reference>
<dbReference type="Gene3D" id="3.40.50.720">
    <property type="entry name" value="NAD(P)-binding Rossmann-like Domain"/>
    <property type="match status" value="1"/>
</dbReference>
<dbReference type="InterPro" id="IPR036291">
    <property type="entry name" value="NAD(P)-bd_dom_sf"/>
</dbReference>
<evidence type="ECO:0000313" key="3">
    <source>
        <dbReference type="Proteomes" id="UP001347796"/>
    </source>
</evidence>
<name>A0AAN8KDT3_PATCE</name>
<dbReference type="InterPro" id="IPR002347">
    <property type="entry name" value="SDR_fam"/>
</dbReference>
<accession>A0AAN8KDT3</accession>
<dbReference type="PANTHER" id="PTHR43975:SF2">
    <property type="entry name" value="EG:BACR7A4.14 PROTEIN-RELATED"/>
    <property type="match status" value="1"/>
</dbReference>
<protein>
    <submittedName>
        <fullName evidence="2">Uncharacterized protein</fullName>
    </submittedName>
</protein>
<comment type="caution">
    <text evidence="2">The sequence shown here is derived from an EMBL/GenBank/DDBJ whole genome shotgun (WGS) entry which is preliminary data.</text>
</comment>
<gene>
    <name evidence="2" type="ORF">SNE40_000408</name>
</gene>
<dbReference type="GO" id="GO:0016491">
    <property type="term" value="F:oxidoreductase activity"/>
    <property type="evidence" value="ECO:0007669"/>
    <property type="project" value="UniProtKB-KW"/>
</dbReference>
<keyword evidence="1" id="KW-0560">Oxidoreductase</keyword>
<evidence type="ECO:0000256" key="1">
    <source>
        <dbReference type="ARBA" id="ARBA00023002"/>
    </source>
</evidence>
<dbReference type="AlphaFoldDB" id="A0AAN8KDT3"/>
<dbReference type="Proteomes" id="UP001347796">
    <property type="component" value="Unassembled WGS sequence"/>
</dbReference>
<dbReference type="PRINTS" id="PR00080">
    <property type="entry name" value="SDRFAMILY"/>
</dbReference>
<evidence type="ECO:0000313" key="2">
    <source>
        <dbReference type="EMBL" id="KAK6194870.1"/>
    </source>
</evidence>
<proteinExistence type="predicted"/>
<dbReference type="EMBL" id="JAZGQO010000001">
    <property type="protein sequence ID" value="KAK6194870.1"/>
    <property type="molecule type" value="Genomic_DNA"/>
</dbReference>
<dbReference type="FunFam" id="3.40.50.720:FF:000084">
    <property type="entry name" value="Short-chain dehydrogenase reductase"/>
    <property type="match status" value="1"/>
</dbReference>
<sequence length="258" mass="27421">MASLEGKVIIITGGSAGIGKCIAVHLAPCKPKLVLAARGAAGLEATRVELQDIGLPVENILTVQCDVSKDDNLENLVDTTIKTFGSIYGLVNNAGCSAPGNIEEVDMKVYDTIMSVNLRGPFYLSKLCIPHLKRSKGCVINISSIVSKSLMTEVAPYCISKAGLDHFTHLLAAETGPFGVRVNSVNPGYTKTDFVDQLGLSEEEKKKFEADLALATPLGRVAESGDVAKLVKFLLSDDASYITGELICIDGGRAIHRL</sequence>
<dbReference type="InterPro" id="IPR020904">
    <property type="entry name" value="Sc_DH/Rdtase_CS"/>
</dbReference>
<organism evidence="2 3">
    <name type="scientific">Patella caerulea</name>
    <name type="common">Rayed Mediterranean limpet</name>
    <dbReference type="NCBI Taxonomy" id="87958"/>
    <lineage>
        <taxon>Eukaryota</taxon>
        <taxon>Metazoa</taxon>
        <taxon>Spiralia</taxon>
        <taxon>Lophotrochozoa</taxon>
        <taxon>Mollusca</taxon>
        <taxon>Gastropoda</taxon>
        <taxon>Patellogastropoda</taxon>
        <taxon>Patelloidea</taxon>
        <taxon>Patellidae</taxon>
        <taxon>Patella</taxon>
    </lineage>
</organism>
<dbReference type="PROSITE" id="PS00061">
    <property type="entry name" value="ADH_SHORT"/>
    <property type="match status" value="1"/>
</dbReference>
<dbReference type="SUPFAM" id="SSF51735">
    <property type="entry name" value="NAD(P)-binding Rossmann-fold domains"/>
    <property type="match status" value="1"/>
</dbReference>
<keyword evidence="3" id="KW-1185">Reference proteome</keyword>
<dbReference type="PRINTS" id="PR00081">
    <property type="entry name" value="GDHRDH"/>
</dbReference>
<dbReference type="Pfam" id="PF13561">
    <property type="entry name" value="adh_short_C2"/>
    <property type="match status" value="1"/>
</dbReference>